<organism evidence="1 2">
    <name type="scientific">Candidatus Abyssobacteria bacterium SURF_17</name>
    <dbReference type="NCBI Taxonomy" id="2093361"/>
    <lineage>
        <taxon>Bacteria</taxon>
        <taxon>Pseudomonadati</taxon>
        <taxon>Candidatus Hydrogenedentota</taxon>
        <taxon>Candidatus Abyssobacteria</taxon>
    </lineage>
</organism>
<dbReference type="InterPro" id="IPR035965">
    <property type="entry name" value="PAS-like_dom_sf"/>
</dbReference>
<evidence type="ECO:0008006" key="3">
    <source>
        <dbReference type="Google" id="ProtNLM"/>
    </source>
</evidence>
<evidence type="ECO:0000313" key="2">
    <source>
        <dbReference type="Proteomes" id="UP000285961"/>
    </source>
</evidence>
<dbReference type="AlphaFoldDB" id="A0A419EZJ3"/>
<dbReference type="Pfam" id="PF13596">
    <property type="entry name" value="PAS_10"/>
    <property type="match status" value="1"/>
</dbReference>
<name>A0A419EZJ3_9BACT</name>
<comment type="caution">
    <text evidence="1">The sequence shown here is derived from an EMBL/GenBank/DDBJ whole genome shotgun (WGS) entry which is preliminary data.</text>
</comment>
<dbReference type="EMBL" id="QZKI01000067">
    <property type="protein sequence ID" value="RJP70605.1"/>
    <property type="molecule type" value="Genomic_DNA"/>
</dbReference>
<gene>
    <name evidence="1" type="ORF">C4532_09090</name>
</gene>
<reference evidence="1 2" key="1">
    <citation type="journal article" date="2017" name="ISME J.">
        <title>Energy and carbon metabolisms in a deep terrestrial subsurface fluid microbial community.</title>
        <authorList>
            <person name="Momper L."/>
            <person name="Jungbluth S.P."/>
            <person name="Lee M.D."/>
            <person name="Amend J.P."/>
        </authorList>
    </citation>
    <scope>NUCLEOTIDE SEQUENCE [LARGE SCALE GENOMIC DNA]</scope>
    <source>
        <strain evidence="1">SURF_17</strain>
    </source>
</reference>
<accession>A0A419EZJ3</accession>
<protein>
    <recommendedName>
        <fullName evidence="3">PAS domain-containing protein</fullName>
    </recommendedName>
</protein>
<evidence type="ECO:0000313" key="1">
    <source>
        <dbReference type="EMBL" id="RJP70605.1"/>
    </source>
</evidence>
<dbReference type="SUPFAM" id="SSF55785">
    <property type="entry name" value="PYP-like sensor domain (PAS domain)"/>
    <property type="match status" value="1"/>
</dbReference>
<proteinExistence type="predicted"/>
<dbReference type="Proteomes" id="UP000285961">
    <property type="component" value="Unassembled WGS sequence"/>
</dbReference>
<dbReference type="Gene3D" id="3.30.450.20">
    <property type="entry name" value="PAS domain"/>
    <property type="match status" value="1"/>
</dbReference>
<sequence>MIENLTKEQIEGMFDALPFQMLFVDANDRVQFWNNSKARLLAPPEDVVGKDVRGCHQEKSLPRLEQILTNLKSGAKDEEEFWVSMEDSGLKALNRFLAIRDKDGNYLGTMEYLLNFTYLNQIAEDKKDAHKYQP</sequence>